<proteinExistence type="predicted"/>
<dbReference type="PANTHER" id="PTHR42963:SF1">
    <property type="entry name" value="DUF4476 DOMAIN-CONTAINING PROTEIN"/>
    <property type="match status" value="1"/>
</dbReference>
<protein>
    <submittedName>
        <fullName evidence="4">Uncharacterized protein</fullName>
    </submittedName>
</protein>
<evidence type="ECO:0000256" key="3">
    <source>
        <dbReference type="SAM" id="MobiDB-lite"/>
    </source>
</evidence>
<dbReference type="EMBL" id="KN727307">
    <property type="protein sequence ID" value="KIH65995.1"/>
    <property type="molecule type" value="Genomic_DNA"/>
</dbReference>
<dbReference type="InterPro" id="IPR050308">
    <property type="entry name" value="MukB/SMC"/>
</dbReference>
<sequence length="213" mass="23629">MNPHSSESLLCYSSILTKILIDNVISLLVYAAKPPIVSKKSKLCGNEQCDEVLFKAKVKRVMGSNHEAFLSLTEGAVIDVTAVKFSDRTDLMEGVLPDGRKGNFYIGAIDIGPYVEFLRNAISIRKEMKEISQDRVDVGPKKLLGTVRADLHLVRDYNVQARQYAQEQHIPQPEPLPVPNVTGNSDGHGHSHSHGHGHSHEHDHNHGHSHEPK</sequence>
<evidence type="ECO:0000256" key="2">
    <source>
        <dbReference type="ARBA" id="ARBA00023125"/>
    </source>
</evidence>
<keyword evidence="5" id="KW-1185">Reference proteome</keyword>
<evidence type="ECO:0000256" key="1">
    <source>
        <dbReference type="ARBA" id="ARBA00022490"/>
    </source>
</evidence>
<dbReference type="AlphaFoldDB" id="A0A0C2GWV2"/>
<gene>
    <name evidence="4" type="ORF">ANCDUO_03674</name>
</gene>
<keyword evidence="1" id="KW-0963">Cytoplasm</keyword>
<feature type="compositionally biased region" description="Basic and acidic residues" evidence="3">
    <location>
        <begin position="198"/>
        <end position="213"/>
    </location>
</feature>
<dbReference type="GO" id="GO:0003677">
    <property type="term" value="F:DNA binding"/>
    <property type="evidence" value="ECO:0007669"/>
    <property type="project" value="UniProtKB-KW"/>
</dbReference>
<dbReference type="Proteomes" id="UP000054047">
    <property type="component" value="Unassembled WGS sequence"/>
</dbReference>
<organism evidence="4 5">
    <name type="scientific">Ancylostoma duodenale</name>
    <dbReference type="NCBI Taxonomy" id="51022"/>
    <lineage>
        <taxon>Eukaryota</taxon>
        <taxon>Metazoa</taxon>
        <taxon>Ecdysozoa</taxon>
        <taxon>Nematoda</taxon>
        <taxon>Chromadorea</taxon>
        <taxon>Rhabditida</taxon>
        <taxon>Rhabditina</taxon>
        <taxon>Rhabditomorpha</taxon>
        <taxon>Strongyloidea</taxon>
        <taxon>Ancylostomatidae</taxon>
        <taxon>Ancylostomatinae</taxon>
        <taxon>Ancylostoma</taxon>
    </lineage>
</organism>
<keyword evidence="2" id="KW-0238">DNA-binding</keyword>
<dbReference type="PANTHER" id="PTHR42963">
    <property type="entry name" value="CHROMOSOME PARTITION PROTEIN MUKB"/>
    <property type="match status" value="1"/>
</dbReference>
<feature type="region of interest" description="Disordered" evidence="3">
    <location>
        <begin position="165"/>
        <end position="213"/>
    </location>
</feature>
<accession>A0A0C2GWV2</accession>
<dbReference type="GO" id="GO:0005737">
    <property type="term" value="C:cytoplasm"/>
    <property type="evidence" value="ECO:0007669"/>
    <property type="project" value="TreeGrafter"/>
</dbReference>
<evidence type="ECO:0000313" key="5">
    <source>
        <dbReference type="Proteomes" id="UP000054047"/>
    </source>
</evidence>
<reference evidence="4 5" key="1">
    <citation type="submission" date="2013-12" db="EMBL/GenBank/DDBJ databases">
        <title>Draft genome of the parsitic nematode Ancylostoma duodenale.</title>
        <authorList>
            <person name="Mitreva M."/>
        </authorList>
    </citation>
    <scope>NUCLEOTIDE SEQUENCE [LARGE SCALE GENOMIC DNA]</scope>
    <source>
        <strain evidence="4 5">Zhejiang</strain>
    </source>
</reference>
<evidence type="ECO:0000313" key="4">
    <source>
        <dbReference type="EMBL" id="KIH65995.1"/>
    </source>
</evidence>
<name>A0A0C2GWV2_9BILA</name>
<dbReference type="OrthoDB" id="5857916at2759"/>